<dbReference type="AlphaFoldDB" id="A0A918ZAA8"/>
<dbReference type="InterPro" id="IPR050707">
    <property type="entry name" value="HTH_MetabolicPath_Reg"/>
</dbReference>
<evidence type="ECO:0000256" key="4">
    <source>
        <dbReference type="ARBA" id="ARBA00023159"/>
    </source>
</evidence>
<keyword evidence="4" id="KW-0010">Activator</keyword>
<organism evidence="11 12">
    <name type="scientific">Streptomyces longispororuber</name>
    <dbReference type="NCBI Taxonomy" id="68230"/>
    <lineage>
        <taxon>Bacteria</taxon>
        <taxon>Bacillati</taxon>
        <taxon>Actinomycetota</taxon>
        <taxon>Actinomycetes</taxon>
        <taxon>Kitasatosporales</taxon>
        <taxon>Streptomycetaceae</taxon>
        <taxon>Streptomyces</taxon>
    </lineage>
</organism>
<dbReference type="GO" id="GO:0045892">
    <property type="term" value="P:negative regulation of DNA-templated transcription"/>
    <property type="evidence" value="ECO:0007669"/>
    <property type="project" value="TreeGrafter"/>
</dbReference>
<accession>A0A918ZAA8</accession>
<dbReference type="InterPro" id="IPR014757">
    <property type="entry name" value="Tscrpt_reg_IclR_C"/>
</dbReference>
<keyword evidence="3" id="KW-0238">DNA-binding</keyword>
<evidence type="ECO:0000256" key="1">
    <source>
        <dbReference type="ARBA" id="ARBA00022798"/>
    </source>
</evidence>
<keyword evidence="5" id="KW-0804">Transcription</keyword>
<dbReference type="Pfam" id="PF09339">
    <property type="entry name" value="HTH_IclR"/>
    <property type="match status" value="1"/>
</dbReference>
<dbReference type="GO" id="GO:0003677">
    <property type="term" value="F:DNA binding"/>
    <property type="evidence" value="ECO:0007669"/>
    <property type="project" value="UniProtKB-KW"/>
</dbReference>
<dbReference type="Proteomes" id="UP000608024">
    <property type="component" value="Unassembled WGS sequence"/>
</dbReference>
<dbReference type="InterPro" id="IPR036390">
    <property type="entry name" value="WH_DNA-bd_sf"/>
</dbReference>
<reference evidence="11" key="2">
    <citation type="submission" date="2020-09" db="EMBL/GenBank/DDBJ databases">
        <authorList>
            <person name="Sun Q."/>
            <person name="Ohkuma M."/>
        </authorList>
    </citation>
    <scope>NUCLEOTIDE SEQUENCE</scope>
    <source>
        <strain evidence="11">JCM 4784</strain>
    </source>
</reference>
<dbReference type="Gene3D" id="1.10.10.10">
    <property type="entry name" value="Winged helix-like DNA-binding domain superfamily/Winged helix DNA-binding domain"/>
    <property type="match status" value="1"/>
</dbReference>
<dbReference type="GO" id="GO:0006071">
    <property type="term" value="P:glycerol metabolic process"/>
    <property type="evidence" value="ECO:0007669"/>
    <property type="project" value="UniProtKB-KW"/>
</dbReference>
<gene>
    <name evidence="11" type="ORF">GCM10018785_09570</name>
</gene>
<name>A0A918ZAA8_9ACTN</name>
<keyword evidence="12" id="KW-1185">Reference proteome</keyword>
<dbReference type="SUPFAM" id="SSF46785">
    <property type="entry name" value="Winged helix' DNA-binding domain"/>
    <property type="match status" value="1"/>
</dbReference>
<evidence type="ECO:0000256" key="6">
    <source>
        <dbReference type="ARBA" id="ARBA00058938"/>
    </source>
</evidence>
<evidence type="ECO:0000313" key="11">
    <source>
        <dbReference type="EMBL" id="GHE42104.1"/>
    </source>
</evidence>
<dbReference type="SUPFAM" id="SSF55781">
    <property type="entry name" value="GAF domain-like"/>
    <property type="match status" value="1"/>
</dbReference>
<feature type="compositionally biased region" description="Low complexity" evidence="8">
    <location>
        <begin position="13"/>
        <end position="25"/>
    </location>
</feature>
<dbReference type="PANTHER" id="PTHR30136">
    <property type="entry name" value="HELIX-TURN-HELIX TRANSCRIPTIONAL REGULATOR, ICLR FAMILY"/>
    <property type="match status" value="1"/>
</dbReference>
<feature type="compositionally biased region" description="Low complexity" evidence="8">
    <location>
        <begin position="42"/>
        <end position="61"/>
    </location>
</feature>
<dbReference type="InterPro" id="IPR005471">
    <property type="entry name" value="Tscrpt_reg_IclR_N"/>
</dbReference>
<evidence type="ECO:0000259" key="10">
    <source>
        <dbReference type="PROSITE" id="PS51078"/>
    </source>
</evidence>
<proteinExistence type="predicted"/>
<dbReference type="Gene3D" id="3.30.450.40">
    <property type="match status" value="1"/>
</dbReference>
<evidence type="ECO:0000259" key="9">
    <source>
        <dbReference type="PROSITE" id="PS51077"/>
    </source>
</evidence>
<reference evidence="11" key="1">
    <citation type="journal article" date="2014" name="Int. J. Syst. Evol. Microbiol.">
        <title>Complete genome sequence of Corynebacterium casei LMG S-19264T (=DSM 44701T), isolated from a smear-ripened cheese.</title>
        <authorList>
            <consortium name="US DOE Joint Genome Institute (JGI-PGF)"/>
            <person name="Walter F."/>
            <person name="Albersmeier A."/>
            <person name="Kalinowski J."/>
            <person name="Ruckert C."/>
        </authorList>
    </citation>
    <scope>NUCLEOTIDE SEQUENCE</scope>
    <source>
        <strain evidence="11">JCM 4784</strain>
    </source>
</reference>
<comment type="function">
    <text evidence="6">May be an activator protein for the gylABX operon.</text>
</comment>
<dbReference type="EMBL" id="BNBT01000008">
    <property type="protein sequence ID" value="GHE42104.1"/>
    <property type="molecule type" value="Genomic_DNA"/>
</dbReference>
<evidence type="ECO:0000256" key="5">
    <source>
        <dbReference type="ARBA" id="ARBA00023163"/>
    </source>
</evidence>
<comment type="caution">
    <text evidence="11">The sequence shown here is derived from an EMBL/GenBank/DDBJ whole genome shotgun (WGS) entry which is preliminary data.</text>
</comment>
<feature type="region of interest" description="Disordered" evidence="8">
    <location>
        <begin position="1"/>
        <end position="101"/>
    </location>
</feature>
<evidence type="ECO:0000256" key="8">
    <source>
        <dbReference type="SAM" id="MobiDB-lite"/>
    </source>
</evidence>
<feature type="domain" description="IclR-ED" evidence="10">
    <location>
        <begin position="171"/>
        <end position="353"/>
    </location>
</feature>
<dbReference type="GO" id="GO:0003700">
    <property type="term" value="F:DNA-binding transcription factor activity"/>
    <property type="evidence" value="ECO:0007669"/>
    <property type="project" value="TreeGrafter"/>
</dbReference>
<dbReference type="InterPro" id="IPR036388">
    <property type="entry name" value="WH-like_DNA-bd_sf"/>
</dbReference>
<dbReference type="PROSITE" id="PS51077">
    <property type="entry name" value="HTH_ICLR"/>
    <property type="match status" value="1"/>
</dbReference>
<feature type="domain" description="HTH iclR-type" evidence="9">
    <location>
        <begin position="110"/>
        <end position="170"/>
    </location>
</feature>
<evidence type="ECO:0000256" key="2">
    <source>
        <dbReference type="ARBA" id="ARBA00023015"/>
    </source>
</evidence>
<sequence length="353" mass="37138">MATVDASPPPERTAPAGEAAPADEANCPREAALTHDGGPEESASTPASSPSRASASPDSSPIHPLRPKSPPLGTARRTSSTLTPAPTPLATPAASMSADTGSAGVGPTLIGSVQRAMRLLEAAASHESGAPAKQLARESGLALPTAYHLLRTLTHEGYLRREHGVFVLGEAAERLGASAAQQKRRSMVDDVLAHWRDAIGAPVYFALYRDGEIEVVSIADTPGTPAVEEWADFRETGHAHAIGQCLLAQLDDEARREHLDRYPVRSLTPNTVRDEQALLRRLDGLGRMAPVVEHQEYVLGTVCAAIPITVGTTAATVAISIPSAQAERLLPAARAVQEDLGRLLRTLAFSISI</sequence>
<evidence type="ECO:0000256" key="3">
    <source>
        <dbReference type="ARBA" id="ARBA00023125"/>
    </source>
</evidence>
<dbReference type="Pfam" id="PF01614">
    <property type="entry name" value="IclR_C"/>
    <property type="match status" value="1"/>
</dbReference>
<feature type="compositionally biased region" description="Low complexity" evidence="8">
    <location>
        <begin position="78"/>
        <end position="98"/>
    </location>
</feature>
<dbReference type="PANTHER" id="PTHR30136:SF24">
    <property type="entry name" value="HTH-TYPE TRANSCRIPTIONAL REPRESSOR ALLR"/>
    <property type="match status" value="1"/>
</dbReference>
<dbReference type="SMART" id="SM00346">
    <property type="entry name" value="HTH_ICLR"/>
    <property type="match status" value="1"/>
</dbReference>
<evidence type="ECO:0000313" key="12">
    <source>
        <dbReference type="Proteomes" id="UP000608024"/>
    </source>
</evidence>
<protein>
    <recommendedName>
        <fullName evidence="7">Glycerol operon regulatory protein</fullName>
    </recommendedName>
</protein>
<keyword evidence="2" id="KW-0805">Transcription regulation</keyword>
<dbReference type="PROSITE" id="PS51078">
    <property type="entry name" value="ICLR_ED"/>
    <property type="match status" value="1"/>
</dbReference>
<evidence type="ECO:0000256" key="7">
    <source>
        <dbReference type="ARBA" id="ARBA00070406"/>
    </source>
</evidence>
<keyword evidence="1" id="KW-0319">Glycerol metabolism</keyword>
<dbReference type="FunFam" id="1.10.10.10:FF:000056">
    <property type="entry name" value="IclR family transcriptional regulator"/>
    <property type="match status" value="1"/>
</dbReference>
<dbReference type="InterPro" id="IPR029016">
    <property type="entry name" value="GAF-like_dom_sf"/>
</dbReference>